<evidence type="ECO:0000256" key="2">
    <source>
        <dbReference type="ARBA" id="ARBA00022729"/>
    </source>
</evidence>
<dbReference type="Gene3D" id="3.20.20.70">
    <property type="entry name" value="Aldolase class I"/>
    <property type="match status" value="1"/>
</dbReference>
<proteinExistence type="evidence at transcript level"/>
<feature type="chain" id="PRO_5002892786" description="Hyaluronidase" evidence="6">
    <location>
        <begin position="24"/>
        <end position="402"/>
    </location>
</feature>
<dbReference type="GO" id="GO:0006952">
    <property type="term" value="P:defense response"/>
    <property type="evidence" value="ECO:0007669"/>
    <property type="project" value="InterPro"/>
</dbReference>
<dbReference type="InterPro" id="IPR018155">
    <property type="entry name" value="Hyaluronidase"/>
</dbReference>
<feature type="signal peptide" evidence="6">
    <location>
        <begin position="1"/>
        <end position="23"/>
    </location>
</feature>
<dbReference type="GO" id="GO:0030214">
    <property type="term" value="P:hyaluronan catabolic process"/>
    <property type="evidence" value="ECO:0007669"/>
    <property type="project" value="TreeGrafter"/>
</dbReference>
<evidence type="ECO:0000256" key="4">
    <source>
        <dbReference type="ARBA" id="ARBA00023180"/>
    </source>
</evidence>
<dbReference type="CAZy" id="GH56">
    <property type="family name" value="Glycoside Hydrolase Family 56"/>
</dbReference>
<keyword evidence="5" id="KW-0326">Glycosidase</keyword>
<dbReference type="EMBL" id="EU978926">
    <property type="protein sequence ID" value="ACM40915.1"/>
    <property type="molecule type" value="mRNA"/>
</dbReference>
<comment type="similarity">
    <text evidence="1 5">Belongs to the glycosyl hydrolase 56 family.</text>
</comment>
<dbReference type="InterPro" id="IPR001329">
    <property type="entry name" value="Venom_Hyaluronidase"/>
</dbReference>
<dbReference type="AlphaFoldDB" id="B9URL8"/>
<dbReference type="PANTHER" id="PTHR11769:SF35">
    <property type="entry name" value="HYALURONIDASE"/>
    <property type="match status" value="1"/>
</dbReference>
<evidence type="ECO:0000256" key="6">
    <source>
        <dbReference type="SAM" id="SignalP"/>
    </source>
</evidence>
<dbReference type="Pfam" id="PF01630">
    <property type="entry name" value="Glyco_hydro_56"/>
    <property type="match status" value="1"/>
</dbReference>
<dbReference type="SUPFAM" id="SSF51445">
    <property type="entry name" value="(Trans)glycosidases"/>
    <property type="match status" value="1"/>
</dbReference>
<dbReference type="GO" id="GO:0005975">
    <property type="term" value="P:carbohydrate metabolic process"/>
    <property type="evidence" value="ECO:0007669"/>
    <property type="project" value="InterPro"/>
</dbReference>
<keyword evidence="2 6" id="KW-0732">Signal</keyword>
<evidence type="ECO:0000256" key="3">
    <source>
        <dbReference type="ARBA" id="ARBA00023157"/>
    </source>
</evidence>
<accession>B9URL8</accession>
<sequence>MWLNVVNVSRFMTAWATFNLVNAQQLIQVEPENVPYEIVDAKDDASESRGIFFNNFITSKNNDNKRHDFTFYWNIPSFICSKYNVTFTDMTSSYNIVQNKDDKWRGDQIIILYDPGKFPALLEHQGKLYRRNGGVPQEGNLQEHIDYFAESVNTLIPDQNFSGIGVIDFESWRPIYRQNSGVLQPYKDLSYKLVQRKHRLWSKKLIEEEAAREFETAGRSFVEETVKVAKYLRPNAKWGYYGFPYCFNMNGGANMKEDCPSNVKEENNRIKWLWDIVDVVLPSVYLNNKITASQRVQFVCGRMREGYRVSQVSKQPVKPPVYGYLRYVYTDNLKYISNEDLKQSIKVSKEQKGSGLIFWGSSYDVKTKDQRFDFRNYVDNNLGPIVLSANDNTPKILTPNLS</sequence>
<dbReference type="InterPro" id="IPR013785">
    <property type="entry name" value="Aldolase_TIM"/>
</dbReference>
<dbReference type="GO" id="GO:0004415">
    <property type="term" value="F:hyalurononglucosaminidase activity"/>
    <property type="evidence" value="ECO:0007669"/>
    <property type="project" value="UniProtKB-UniRule"/>
</dbReference>
<keyword evidence="5" id="KW-0378">Hydrolase</keyword>
<name>B9URL8_CULNU</name>
<keyword evidence="4" id="KW-0325">Glycoprotein</keyword>
<dbReference type="Allergome" id="9043">
    <property type="allergen name" value="Cul n 2"/>
</dbReference>
<comment type="catalytic activity">
    <reaction evidence="5">
        <text>Random hydrolysis of (1-&gt;4)-linkages between N-acetyl-beta-D-glucosamine and D-glucuronate residues in hyaluronate.</text>
        <dbReference type="EC" id="3.2.1.35"/>
    </reaction>
</comment>
<reference evidence="7" key="1">
    <citation type="journal article" date="2009" name="Insect Mol. Biol.">
        <title>Identification and isolation of cDNA clones encoding the abundant secreted proteins in the saliva proteome of Culicoides nubeculosus.</title>
        <authorList>
            <person name="Russell C.L."/>
            <person name="Heesom K.J."/>
            <person name="Arthur C.J."/>
            <person name="Helps C.R."/>
            <person name="Mellor P.S."/>
            <person name="Day M.J."/>
            <person name="Torsteinsdottir S."/>
            <person name="Bjoernsdottir T.S."/>
            <person name="Wilson A.D."/>
        </authorList>
    </citation>
    <scope>NUCLEOTIDE SEQUENCE</scope>
    <source>
        <tissue evidence="7">Salivary gland</tissue>
    </source>
</reference>
<evidence type="ECO:0000313" key="7">
    <source>
        <dbReference type="EMBL" id="ACM40915.1"/>
    </source>
</evidence>
<dbReference type="PRINTS" id="PR00847">
    <property type="entry name" value="HYALURONDASE"/>
</dbReference>
<keyword evidence="3" id="KW-1015">Disulfide bond</keyword>
<protein>
    <recommendedName>
        <fullName evidence="5">Hyaluronidase</fullName>
        <ecNumber evidence="5">3.2.1.35</ecNumber>
    </recommendedName>
</protein>
<organism evidence="7">
    <name type="scientific">Culicoides nubeculosus</name>
    <name type="common">Biting midge</name>
    <dbReference type="NCBI Taxonomy" id="144565"/>
    <lineage>
        <taxon>Eukaryota</taxon>
        <taxon>Metazoa</taxon>
        <taxon>Ecdysozoa</taxon>
        <taxon>Arthropoda</taxon>
        <taxon>Hexapoda</taxon>
        <taxon>Insecta</taxon>
        <taxon>Pterygota</taxon>
        <taxon>Neoptera</taxon>
        <taxon>Endopterygota</taxon>
        <taxon>Diptera</taxon>
        <taxon>Nematocera</taxon>
        <taxon>Chironomoidea</taxon>
        <taxon>Ceratopogonidae</taxon>
        <taxon>Ceratopogoninae</taxon>
        <taxon>Culicoides</taxon>
        <taxon>Monoculicoides</taxon>
    </lineage>
</organism>
<dbReference type="PRINTS" id="PR00846">
    <property type="entry name" value="GLHYDRLASE56"/>
</dbReference>
<evidence type="ECO:0000256" key="1">
    <source>
        <dbReference type="ARBA" id="ARBA00008871"/>
    </source>
</evidence>
<dbReference type="InterPro" id="IPR017853">
    <property type="entry name" value="GH"/>
</dbReference>
<dbReference type="PANTHER" id="PTHR11769">
    <property type="entry name" value="HYALURONIDASE"/>
    <property type="match status" value="1"/>
</dbReference>
<evidence type="ECO:0000256" key="5">
    <source>
        <dbReference type="RuleBase" id="RU610713"/>
    </source>
</evidence>
<dbReference type="EC" id="3.2.1.35" evidence="5"/>